<dbReference type="SUPFAM" id="SSF55961">
    <property type="entry name" value="Bet v1-like"/>
    <property type="match status" value="1"/>
</dbReference>
<proteinExistence type="inferred from homology"/>
<accession>A0ABW3PQU1</accession>
<comment type="similarity">
    <text evidence="1">Belongs to the AHA1 family.</text>
</comment>
<sequence length="132" mass="15177">MSSILSMDYLFTTTIEKLWSAITDSNKLAKWITDNDFKPIVGHRFQFRHQPSEWWDGIVDGEVIVVEEPNRLSYSWATGEEKHIVTLSLKDLGNGEVNLHLEQSGFTNIHGLEGARHGWNAWVVKLEQILEQ</sequence>
<dbReference type="Proteomes" id="UP001597169">
    <property type="component" value="Unassembled WGS sequence"/>
</dbReference>
<evidence type="ECO:0000313" key="4">
    <source>
        <dbReference type="Proteomes" id="UP001597169"/>
    </source>
</evidence>
<gene>
    <name evidence="3" type="ORF">ACFQ3J_05965</name>
</gene>
<dbReference type="RefSeq" id="WP_251581500.1">
    <property type="nucleotide sequence ID" value="NZ_JBHTKX010000001.1"/>
</dbReference>
<dbReference type="EMBL" id="JBHTKX010000001">
    <property type="protein sequence ID" value="MFD1127720.1"/>
    <property type="molecule type" value="Genomic_DNA"/>
</dbReference>
<dbReference type="InterPro" id="IPR023393">
    <property type="entry name" value="START-like_dom_sf"/>
</dbReference>
<comment type="caution">
    <text evidence="3">The sequence shown here is derived from an EMBL/GenBank/DDBJ whole genome shotgun (WGS) entry which is preliminary data.</text>
</comment>
<reference evidence="4" key="1">
    <citation type="journal article" date="2019" name="Int. J. Syst. Evol. Microbiol.">
        <title>The Global Catalogue of Microorganisms (GCM) 10K type strain sequencing project: providing services to taxonomists for standard genome sequencing and annotation.</title>
        <authorList>
            <consortium name="The Broad Institute Genomics Platform"/>
            <consortium name="The Broad Institute Genome Sequencing Center for Infectious Disease"/>
            <person name="Wu L."/>
            <person name="Ma J."/>
        </authorList>
    </citation>
    <scope>NUCLEOTIDE SEQUENCE [LARGE SCALE GENOMIC DNA]</scope>
    <source>
        <strain evidence="4">CCUG 53519</strain>
    </source>
</reference>
<evidence type="ECO:0000256" key="1">
    <source>
        <dbReference type="ARBA" id="ARBA00006817"/>
    </source>
</evidence>
<name>A0ABW3PQU1_9BACL</name>
<keyword evidence="4" id="KW-1185">Reference proteome</keyword>
<evidence type="ECO:0000313" key="3">
    <source>
        <dbReference type="EMBL" id="MFD1127720.1"/>
    </source>
</evidence>
<protein>
    <submittedName>
        <fullName evidence="3">SRPBCC domain-containing protein</fullName>
    </submittedName>
</protein>
<feature type="domain" description="Activator of Hsp90 ATPase homologue 1/2-like C-terminal" evidence="2">
    <location>
        <begin position="13"/>
        <end position="131"/>
    </location>
</feature>
<dbReference type="InterPro" id="IPR013538">
    <property type="entry name" value="ASHA1/2-like_C"/>
</dbReference>
<dbReference type="Pfam" id="PF08327">
    <property type="entry name" value="AHSA1"/>
    <property type="match status" value="1"/>
</dbReference>
<dbReference type="Gene3D" id="3.30.530.20">
    <property type="match status" value="1"/>
</dbReference>
<evidence type="ECO:0000259" key="2">
    <source>
        <dbReference type="Pfam" id="PF08327"/>
    </source>
</evidence>
<organism evidence="3 4">
    <name type="scientific">Paenibacillus provencensis</name>
    <dbReference type="NCBI Taxonomy" id="441151"/>
    <lineage>
        <taxon>Bacteria</taxon>
        <taxon>Bacillati</taxon>
        <taxon>Bacillota</taxon>
        <taxon>Bacilli</taxon>
        <taxon>Bacillales</taxon>
        <taxon>Paenibacillaceae</taxon>
        <taxon>Paenibacillus</taxon>
    </lineage>
</organism>
<dbReference type="CDD" id="cd07814">
    <property type="entry name" value="SRPBCC_CalC_Aha1-like"/>
    <property type="match status" value="1"/>
</dbReference>